<dbReference type="EMBL" id="BAHB01000037">
    <property type="protein sequence ID" value="GAB84263.1"/>
    <property type="molecule type" value="Genomic_DNA"/>
</dbReference>
<dbReference type="SUPFAM" id="SSF51735">
    <property type="entry name" value="NAD(P)-binding Rossmann-fold domains"/>
    <property type="match status" value="1"/>
</dbReference>
<dbReference type="InterPro" id="IPR036291">
    <property type="entry name" value="NAD(P)-bd_dom_sf"/>
</dbReference>
<organism evidence="2 3">
    <name type="scientific">Gordonia rubripertincta NBRC 101908</name>
    <dbReference type="NCBI Taxonomy" id="1077975"/>
    <lineage>
        <taxon>Bacteria</taxon>
        <taxon>Bacillati</taxon>
        <taxon>Actinomycetota</taxon>
        <taxon>Actinomycetes</taxon>
        <taxon>Mycobacteriales</taxon>
        <taxon>Gordoniaceae</taxon>
        <taxon>Gordonia</taxon>
    </lineage>
</organism>
<dbReference type="InterPro" id="IPR002347">
    <property type="entry name" value="SDR_fam"/>
</dbReference>
<protein>
    <submittedName>
        <fullName evidence="2">Oxidoreductase</fullName>
    </submittedName>
</protein>
<dbReference type="PANTHER" id="PTHR43157:SF31">
    <property type="entry name" value="PHOSPHATIDYLINOSITOL-GLYCAN BIOSYNTHESIS CLASS F PROTEIN"/>
    <property type="match status" value="1"/>
</dbReference>
<evidence type="ECO:0000313" key="3">
    <source>
        <dbReference type="Proteomes" id="UP000010744"/>
    </source>
</evidence>
<sequence length="319" mass="33999">MVPESEGEHVKTGWTLADAPPQTGRVAVVTGANGGIGRETARGLATLGARVVLACRNAETAAAARDDIVAEVPGAEVEILDLDLASLDSVRAAAEEIRRRHPRIDVLVNNAGVMRAQRELTPDGFEMDFGTNFLGHYALTGLLMDRLLAADAARIVTVGSHAHRAGNIDFSDLPMDRTFTSAGAYSRAKLAQMLFSLELDRRLRAADAMAISLAAHPGGTRTGVMREQNRFLQWGYHAPSLRWLTDRFIMDPPEGALPILRAATDPKASGGQYYGPAGAFGLTGPPMLVEPSPKAKDRAVAARLWDVGAELTGISIDLG</sequence>
<accession>A0ABQ0HPR0</accession>
<dbReference type="Proteomes" id="UP000010744">
    <property type="component" value="Unassembled WGS sequence"/>
</dbReference>
<keyword evidence="1" id="KW-0560">Oxidoreductase</keyword>
<dbReference type="PRINTS" id="PR00081">
    <property type="entry name" value="GDHRDH"/>
</dbReference>
<name>A0ABQ0HPR0_GORRU</name>
<dbReference type="Pfam" id="PF00106">
    <property type="entry name" value="adh_short"/>
    <property type="match status" value="1"/>
</dbReference>
<proteinExistence type="predicted"/>
<gene>
    <name evidence="2" type="ORF">GORBP_037_00230</name>
</gene>
<dbReference type="CDD" id="cd05327">
    <property type="entry name" value="retinol-DH_like_SDR_c_like"/>
    <property type="match status" value="1"/>
</dbReference>
<dbReference type="Gene3D" id="3.40.50.720">
    <property type="entry name" value="NAD(P)-binding Rossmann-like Domain"/>
    <property type="match status" value="1"/>
</dbReference>
<dbReference type="PANTHER" id="PTHR43157">
    <property type="entry name" value="PHOSPHATIDYLINOSITOL-GLYCAN BIOSYNTHESIS CLASS F PROTEIN-RELATED"/>
    <property type="match status" value="1"/>
</dbReference>
<comment type="caution">
    <text evidence="2">The sequence shown here is derived from an EMBL/GenBank/DDBJ whole genome shotgun (WGS) entry which is preliminary data.</text>
</comment>
<keyword evidence="3" id="KW-1185">Reference proteome</keyword>
<reference evidence="2 3" key="1">
    <citation type="submission" date="2012-08" db="EMBL/GenBank/DDBJ databases">
        <title>Whole genome shotgun sequence of Gordonia rubripertincta NBRC 101908.</title>
        <authorList>
            <person name="Takarada H."/>
            <person name="Hosoyama A."/>
            <person name="Tsuchikane K."/>
            <person name="Katsumata H."/>
            <person name="Baba S."/>
            <person name="Ohji S."/>
            <person name="Yamazaki S."/>
            <person name="Fujita N."/>
        </authorList>
    </citation>
    <scope>NUCLEOTIDE SEQUENCE [LARGE SCALE GENOMIC DNA]</scope>
    <source>
        <strain evidence="2 3">NBRC 101908</strain>
    </source>
</reference>
<dbReference type="NCBIfam" id="NF004846">
    <property type="entry name" value="PRK06197.1"/>
    <property type="match status" value="1"/>
</dbReference>
<evidence type="ECO:0000313" key="2">
    <source>
        <dbReference type="EMBL" id="GAB84263.1"/>
    </source>
</evidence>
<evidence type="ECO:0000256" key="1">
    <source>
        <dbReference type="ARBA" id="ARBA00023002"/>
    </source>
</evidence>